<dbReference type="EMBL" id="CH473948">
    <property type="protein sequence ID" value="EDM06675.1"/>
    <property type="molecule type" value="Genomic_DNA"/>
</dbReference>
<protein>
    <submittedName>
        <fullName evidence="1">RCG32987</fullName>
    </submittedName>
</protein>
<dbReference type="Proteomes" id="UP000234681">
    <property type="component" value="Chromosome 10"/>
</dbReference>
<organism evidence="1 2">
    <name type="scientific">Rattus norvegicus</name>
    <name type="common">Rat</name>
    <dbReference type="NCBI Taxonomy" id="10116"/>
    <lineage>
        <taxon>Eukaryota</taxon>
        <taxon>Metazoa</taxon>
        <taxon>Chordata</taxon>
        <taxon>Craniata</taxon>
        <taxon>Vertebrata</taxon>
        <taxon>Euteleostomi</taxon>
        <taxon>Mammalia</taxon>
        <taxon>Eutheria</taxon>
        <taxon>Euarchontoglires</taxon>
        <taxon>Glires</taxon>
        <taxon>Rodentia</taxon>
        <taxon>Myomorpha</taxon>
        <taxon>Muroidea</taxon>
        <taxon>Muridae</taxon>
        <taxon>Murinae</taxon>
        <taxon>Rattus</taxon>
    </lineage>
</organism>
<gene>
    <name evidence="1" type="ORF">rCG_32987</name>
</gene>
<sequence>MHLNSSMPGWSSCCPGPRAYLEIETQAVQSLLFPGKTL</sequence>
<evidence type="ECO:0000313" key="1">
    <source>
        <dbReference type="EMBL" id="EDM06675.1"/>
    </source>
</evidence>
<reference evidence="1 2" key="1">
    <citation type="submission" date="2005-07" db="EMBL/GenBank/DDBJ databases">
        <authorList>
            <person name="Mural R.J."/>
            <person name="Li P.W."/>
            <person name="Adams M.D."/>
            <person name="Amanatides P.G."/>
            <person name="Baden-Tillson H."/>
            <person name="Barnstead M."/>
            <person name="Chin S.H."/>
            <person name="Dew I."/>
            <person name="Evans C.A."/>
            <person name="Ferriera S."/>
            <person name="Flanigan M."/>
            <person name="Fosler C."/>
            <person name="Glodek A."/>
            <person name="Gu Z."/>
            <person name="Holt R.A."/>
            <person name="Jennings D."/>
            <person name="Kraft C.L."/>
            <person name="Lu F."/>
            <person name="Nguyen T."/>
            <person name="Nusskern D.R."/>
            <person name="Pfannkoch C.M."/>
            <person name="Sitter C."/>
            <person name="Sutton G.G."/>
            <person name="Venter J.C."/>
            <person name="Wang Z."/>
            <person name="Woodage T."/>
            <person name="Zheng X.H."/>
            <person name="Zhong F."/>
        </authorList>
    </citation>
    <scope>NUCLEOTIDE SEQUENCE [LARGE SCALE GENOMIC DNA]</scope>
    <source>
        <strain>BN</strain>
        <strain evidence="2">Sprague-Dawley</strain>
    </source>
</reference>
<evidence type="ECO:0000313" key="2">
    <source>
        <dbReference type="Proteomes" id="UP000234681"/>
    </source>
</evidence>
<dbReference type="AlphaFoldDB" id="A6HKX0"/>
<proteinExistence type="predicted"/>
<name>A6HKX0_RAT</name>
<accession>A6HKX0</accession>